<evidence type="ECO:0000256" key="1">
    <source>
        <dbReference type="SAM" id="Phobius"/>
    </source>
</evidence>
<feature type="transmembrane region" description="Helical" evidence="1">
    <location>
        <begin position="14"/>
        <end position="34"/>
    </location>
</feature>
<dbReference type="Proteomes" id="UP001596152">
    <property type="component" value="Unassembled WGS sequence"/>
</dbReference>
<evidence type="ECO:0000313" key="2">
    <source>
        <dbReference type="EMBL" id="MFC5346006.1"/>
    </source>
</evidence>
<accession>A0ABW0FXW6</accession>
<feature type="transmembrane region" description="Helical" evidence="1">
    <location>
        <begin position="79"/>
        <end position="100"/>
    </location>
</feature>
<proteinExistence type="predicted"/>
<keyword evidence="3" id="KW-1185">Reference proteome</keyword>
<keyword evidence="1" id="KW-0472">Membrane</keyword>
<reference evidence="3" key="1">
    <citation type="journal article" date="2019" name="Int. J. Syst. Evol. Microbiol.">
        <title>The Global Catalogue of Microorganisms (GCM) 10K type strain sequencing project: providing services to taxonomists for standard genome sequencing and annotation.</title>
        <authorList>
            <consortium name="The Broad Institute Genomics Platform"/>
            <consortium name="The Broad Institute Genome Sequencing Center for Infectious Disease"/>
            <person name="Wu L."/>
            <person name="Ma J."/>
        </authorList>
    </citation>
    <scope>NUCLEOTIDE SEQUENCE [LARGE SCALE GENOMIC DNA]</scope>
    <source>
        <strain evidence="3">JCM 12125</strain>
    </source>
</reference>
<keyword evidence="1" id="KW-1133">Transmembrane helix</keyword>
<organism evidence="2 3">
    <name type="scientific">Brevundimonas staleyi</name>
    <dbReference type="NCBI Taxonomy" id="74326"/>
    <lineage>
        <taxon>Bacteria</taxon>
        <taxon>Pseudomonadati</taxon>
        <taxon>Pseudomonadota</taxon>
        <taxon>Alphaproteobacteria</taxon>
        <taxon>Caulobacterales</taxon>
        <taxon>Caulobacteraceae</taxon>
        <taxon>Brevundimonas</taxon>
    </lineage>
</organism>
<protein>
    <submittedName>
        <fullName evidence="2">Uncharacterized protein</fullName>
    </submittedName>
</protein>
<gene>
    <name evidence="2" type="ORF">ACFPIE_18985</name>
</gene>
<evidence type="ECO:0000313" key="3">
    <source>
        <dbReference type="Proteomes" id="UP001596152"/>
    </source>
</evidence>
<dbReference type="RefSeq" id="WP_374038422.1">
    <property type="nucleotide sequence ID" value="NZ_CP169082.1"/>
</dbReference>
<dbReference type="EMBL" id="JBHSLF010000055">
    <property type="protein sequence ID" value="MFC5346006.1"/>
    <property type="molecule type" value="Genomic_DNA"/>
</dbReference>
<name>A0ABW0FXW6_9CAUL</name>
<sequence length="133" mass="14804">MTRWKDGTPADRKYVIRTMAFTVPYIAVNVAAIFGAFDEIIGKPAAWGLAVVVAAPIVGWIWSILSLMRDSDEFMRAILAKRFVVAAGMAMVIASFWGFGESYANAPHIPNWMIFPLFWACFGLVTPFVRTSH</sequence>
<feature type="transmembrane region" description="Helical" evidence="1">
    <location>
        <begin position="112"/>
        <end position="129"/>
    </location>
</feature>
<comment type="caution">
    <text evidence="2">The sequence shown here is derived from an EMBL/GenBank/DDBJ whole genome shotgun (WGS) entry which is preliminary data.</text>
</comment>
<keyword evidence="1" id="KW-0812">Transmembrane</keyword>
<feature type="transmembrane region" description="Helical" evidence="1">
    <location>
        <begin position="46"/>
        <end position="67"/>
    </location>
</feature>